<feature type="compositionally biased region" description="Basic and acidic residues" evidence="1">
    <location>
        <begin position="1"/>
        <end position="13"/>
    </location>
</feature>
<reference evidence="3" key="2">
    <citation type="submission" date="2010-05" db="EMBL/GenBank/DDBJ databases">
        <title>The Genome Sequence of Magnaporthe poae strain ATCC 64411.</title>
        <authorList>
            <consortium name="The Broad Institute Genome Sequencing Platform"/>
            <consortium name="Broad Institute Genome Sequencing Center for Infectious Disease"/>
            <person name="Ma L.-J."/>
            <person name="Dead R."/>
            <person name="Young S."/>
            <person name="Zeng Q."/>
            <person name="Koehrsen M."/>
            <person name="Alvarado L."/>
            <person name="Berlin A."/>
            <person name="Chapman S.B."/>
            <person name="Chen Z."/>
            <person name="Freedman E."/>
            <person name="Gellesch M."/>
            <person name="Goldberg J."/>
            <person name="Griggs A."/>
            <person name="Gujja S."/>
            <person name="Heilman E.R."/>
            <person name="Heiman D."/>
            <person name="Hepburn T."/>
            <person name="Howarth C."/>
            <person name="Jen D."/>
            <person name="Larson L."/>
            <person name="Mehta T."/>
            <person name="Neiman D."/>
            <person name="Pearson M."/>
            <person name="Roberts A."/>
            <person name="Saif S."/>
            <person name="Shea T."/>
            <person name="Shenoy N."/>
            <person name="Sisk P."/>
            <person name="Stolte C."/>
            <person name="Sykes S."/>
            <person name="Walk T."/>
            <person name="White J."/>
            <person name="Yandava C."/>
            <person name="Haas B."/>
            <person name="Nusbaum C."/>
            <person name="Birren B."/>
        </authorList>
    </citation>
    <scope>NUCLEOTIDE SEQUENCE</scope>
    <source>
        <strain evidence="3">ATCC 64411</strain>
    </source>
</reference>
<evidence type="ECO:0000313" key="5">
    <source>
        <dbReference type="Proteomes" id="UP000011715"/>
    </source>
</evidence>
<dbReference type="EMBL" id="GL876967">
    <property type="protein sequence ID" value="KLU83355.1"/>
    <property type="molecule type" value="Genomic_DNA"/>
</dbReference>
<reference evidence="3" key="3">
    <citation type="submission" date="2011-03" db="EMBL/GenBank/DDBJ databases">
        <title>Annotation of Magnaporthe poae ATCC 64411.</title>
        <authorList>
            <person name="Ma L.-J."/>
            <person name="Dead R."/>
            <person name="Young S.K."/>
            <person name="Zeng Q."/>
            <person name="Gargeya S."/>
            <person name="Fitzgerald M."/>
            <person name="Haas B."/>
            <person name="Abouelleil A."/>
            <person name="Alvarado L."/>
            <person name="Arachchi H.M."/>
            <person name="Berlin A."/>
            <person name="Brown A."/>
            <person name="Chapman S.B."/>
            <person name="Chen Z."/>
            <person name="Dunbar C."/>
            <person name="Freedman E."/>
            <person name="Gearin G."/>
            <person name="Gellesch M."/>
            <person name="Goldberg J."/>
            <person name="Griggs A."/>
            <person name="Gujja S."/>
            <person name="Heiman D."/>
            <person name="Howarth C."/>
            <person name="Larson L."/>
            <person name="Lui A."/>
            <person name="MacDonald P.J.P."/>
            <person name="Mehta T."/>
            <person name="Montmayeur A."/>
            <person name="Murphy C."/>
            <person name="Neiman D."/>
            <person name="Pearson M."/>
            <person name="Priest M."/>
            <person name="Roberts A."/>
            <person name="Saif S."/>
            <person name="Shea T."/>
            <person name="Shenoy N."/>
            <person name="Sisk P."/>
            <person name="Stolte C."/>
            <person name="Sykes S."/>
            <person name="Yandava C."/>
            <person name="Wortman J."/>
            <person name="Nusbaum C."/>
            <person name="Birren B."/>
        </authorList>
    </citation>
    <scope>NUCLEOTIDE SEQUENCE</scope>
    <source>
        <strain evidence="3">ATCC 64411</strain>
    </source>
</reference>
<reference evidence="4" key="5">
    <citation type="submission" date="2015-06" db="UniProtKB">
        <authorList>
            <consortium name="EnsemblFungi"/>
        </authorList>
    </citation>
    <scope>IDENTIFICATION</scope>
    <source>
        <strain evidence="4">ATCC 64411</strain>
    </source>
</reference>
<dbReference type="InterPro" id="IPR058348">
    <property type="entry name" value="DUF8035"/>
</dbReference>
<dbReference type="OrthoDB" id="5410752at2759"/>
<dbReference type="EnsemblFungi" id="MAPG_02417T0">
    <property type="protein sequence ID" value="MAPG_02417T0"/>
    <property type="gene ID" value="MAPG_02417"/>
</dbReference>
<organism evidence="4 5">
    <name type="scientific">Magnaporthiopsis poae (strain ATCC 64411 / 73-15)</name>
    <name type="common">Kentucky bluegrass fungus</name>
    <name type="synonym">Magnaporthe poae</name>
    <dbReference type="NCBI Taxonomy" id="644358"/>
    <lineage>
        <taxon>Eukaryota</taxon>
        <taxon>Fungi</taxon>
        <taxon>Dikarya</taxon>
        <taxon>Ascomycota</taxon>
        <taxon>Pezizomycotina</taxon>
        <taxon>Sordariomycetes</taxon>
        <taxon>Sordariomycetidae</taxon>
        <taxon>Magnaporthales</taxon>
        <taxon>Magnaporthaceae</taxon>
        <taxon>Magnaporthiopsis</taxon>
    </lineage>
</organism>
<feature type="region of interest" description="Disordered" evidence="1">
    <location>
        <begin position="398"/>
        <end position="422"/>
    </location>
</feature>
<feature type="region of interest" description="Disordered" evidence="1">
    <location>
        <begin position="1"/>
        <end position="193"/>
    </location>
</feature>
<dbReference type="EMBL" id="ADBL01000607">
    <property type="status" value="NOT_ANNOTATED_CDS"/>
    <property type="molecule type" value="Genomic_DNA"/>
</dbReference>
<dbReference type="EMBL" id="ADBL01000606">
    <property type="status" value="NOT_ANNOTATED_CDS"/>
    <property type="molecule type" value="Genomic_DNA"/>
</dbReference>
<gene>
    <name evidence="3" type="ORF">MAPG_02417</name>
</gene>
<evidence type="ECO:0000256" key="1">
    <source>
        <dbReference type="SAM" id="MobiDB-lite"/>
    </source>
</evidence>
<reference evidence="4" key="4">
    <citation type="journal article" date="2015" name="G3 (Bethesda)">
        <title>Genome sequences of three phytopathogenic species of the Magnaporthaceae family of fungi.</title>
        <authorList>
            <person name="Okagaki L.H."/>
            <person name="Nunes C.C."/>
            <person name="Sailsbery J."/>
            <person name="Clay B."/>
            <person name="Brown D."/>
            <person name="John T."/>
            <person name="Oh Y."/>
            <person name="Young N."/>
            <person name="Fitzgerald M."/>
            <person name="Haas B.J."/>
            <person name="Zeng Q."/>
            <person name="Young S."/>
            <person name="Adiconis X."/>
            <person name="Fan L."/>
            <person name="Levin J.Z."/>
            <person name="Mitchell T.K."/>
            <person name="Okubara P.A."/>
            <person name="Farman M.L."/>
            <person name="Kohn L.M."/>
            <person name="Birren B."/>
            <person name="Ma L.-J."/>
            <person name="Dean R.A."/>
        </authorList>
    </citation>
    <scope>NUCLEOTIDE SEQUENCE</scope>
    <source>
        <strain evidence="4">ATCC 64411 / 73-15</strain>
    </source>
</reference>
<dbReference type="AlphaFoldDB" id="A0A0C4DRA9"/>
<feature type="compositionally biased region" description="Low complexity" evidence="1">
    <location>
        <begin position="403"/>
        <end position="414"/>
    </location>
</feature>
<evidence type="ECO:0000313" key="3">
    <source>
        <dbReference type="EMBL" id="KLU83355.1"/>
    </source>
</evidence>
<dbReference type="STRING" id="644358.A0A0C4DRA9"/>
<proteinExistence type="predicted"/>
<feature type="compositionally biased region" description="Pro residues" evidence="1">
    <location>
        <begin position="180"/>
        <end position="191"/>
    </location>
</feature>
<feature type="domain" description="DUF8035" evidence="2">
    <location>
        <begin position="460"/>
        <end position="513"/>
    </location>
</feature>
<feature type="compositionally biased region" description="Low complexity" evidence="1">
    <location>
        <begin position="14"/>
        <end position="24"/>
    </location>
</feature>
<dbReference type="Proteomes" id="UP000011715">
    <property type="component" value="Unassembled WGS sequence"/>
</dbReference>
<feature type="compositionally biased region" description="Basic and acidic residues" evidence="1">
    <location>
        <begin position="159"/>
        <end position="178"/>
    </location>
</feature>
<sequence length="563" mass="65758">MADRRDYYDDRDTFYTTGSGAPPRRGGGSEAGVYERFEEVRREEGSGRSRIQVRERERERDDDSRLPHFMRDERRGPSSAAPADTSGAMVLRQREIETVSRPRPRSPSQVRFEERTHYVRRRSPSPSVVSEPPRRERVEIRQFERRRSPSPHPSRGRSPSRERERIRIIERSRSRERIPSPSPSPPPPAPVVVPEVIRGPTIEREVITHYRNIDHGVIQAHPPPPPSPAPPRPILKTREVEVTRDTDIDITRTRGRSEVDVSIRRRSVSRDRGALVVAKRRSPSPETPARRTYDDLDRHKLRVDIDERHRSTSVTAEHTHHGHRRAHSAVPPSYRDEAERITSRIDARGRNGEAYGGATRDWTIVDVPPGTERGAGGGAADVTWERYSGVRRSRFVPERDNESSVSSNTTTVISERPRERERERVVETNNRVNVSVIDKNHEIEIEKTTRGRTPRRPKTDDMWTEITKDLVIREAIEDMGYDYEERGPFFYIMQYLQYDDVLQLVQLSDDIRRHRRRHLREMEYERESRQQRRSSKYDYDRELIVGVDREVVYDRPPVRGYLN</sequence>
<accession>A0A0C4DRA9</accession>
<dbReference type="eggNOG" id="ENOG502SANM">
    <property type="taxonomic scope" value="Eukaryota"/>
</dbReference>
<feature type="compositionally biased region" description="Basic and acidic residues" evidence="1">
    <location>
        <begin position="132"/>
        <end position="147"/>
    </location>
</feature>
<feature type="compositionally biased region" description="Basic and acidic residues" evidence="1">
    <location>
        <begin position="33"/>
        <end position="76"/>
    </location>
</feature>
<evidence type="ECO:0000259" key="2">
    <source>
        <dbReference type="Pfam" id="PF26118"/>
    </source>
</evidence>
<keyword evidence="5" id="KW-1185">Reference proteome</keyword>
<dbReference type="OMA" id="ADFFYVF"/>
<dbReference type="Pfam" id="PF26118">
    <property type="entry name" value="DUF8035"/>
    <property type="match status" value="1"/>
</dbReference>
<evidence type="ECO:0000313" key="4">
    <source>
        <dbReference type="EnsemblFungi" id="MAPG_02417T0"/>
    </source>
</evidence>
<dbReference type="VEuPathDB" id="FungiDB:MAPG_02417"/>
<feature type="region of interest" description="Disordered" evidence="1">
    <location>
        <begin position="311"/>
        <end position="336"/>
    </location>
</feature>
<name>A0A0C4DRA9_MAGP6</name>
<protein>
    <recommendedName>
        <fullName evidence="2">DUF8035 domain-containing protein</fullName>
    </recommendedName>
</protein>
<reference evidence="5" key="1">
    <citation type="submission" date="2010-05" db="EMBL/GenBank/DDBJ databases">
        <title>The genome sequence of Magnaporthe poae strain ATCC 64411.</title>
        <authorList>
            <person name="Ma L.-J."/>
            <person name="Dead R."/>
            <person name="Young S."/>
            <person name="Zeng Q."/>
            <person name="Koehrsen M."/>
            <person name="Alvarado L."/>
            <person name="Berlin A."/>
            <person name="Chapman S.B."/>
            <person name="Chen Z."/>
            <person name="Freedman E."/>
            <person name="Gellesch M."/>
            <person name="Goldberg J."/>
            <person name="Griggs A."/>
            <person name="Gujja S."/>
            <person name="Heilman E.R."/>
            <person name="Heiman D."/>
            <person name="Hepburn T."/>
            <person name="Howarth C."/>
            <person name="Jen D."/>
            <person name="Larson L."/>
            <person name="Mehta T."/>
            <person name="Neiman D."/>
            <person name="Pearson M."/>
            <person name="Roberts A."/>
            <person name="Saif S."/>
            <person name="Shea T."/>
            <person name="Shenoy N."/>
            <person name="Sisk P."/>
            <person name="Stolte C."/>
            <person name="Sykes S."/>
            <person name="Walk T."/>
            <person name="White J."/>
            <person name="Yandava C."/>
            <person name="Haas B."/>
            <person name="Nusbaum C."/>
            <person name="Birren B."/>
        </authorList>
    </citation>
    <scope>NUCLEOTIDE SEQUENCE [LARGE SCALE GENOMIC DNA]</scope>
    <source>
        <strain evidence="5">ATCC 64411 / 73-15</strain>
    </source>
</reference>